<organism evidence="3 4">
    <name type="scientific">Penicillium camemberti (strain FM 013)</name>
    <dbReference type="NCBI Taxonomy" id="1429867"/>
    <lineage>
        <taxon>Eukaryota</taxon>
        <taxon>Fungi</taxon>
        <taxon>Dikarya</taxon>
        <taxon>Ascomycota</taxon>
        <taxon>Pezizomycotina</taxon>
        <taxon>Eurotiomycetes</taxon>
        <taxon>Eurotiomycetidae</taxon>
        <taxon>Eurotiales</taxon>
        <taxon>Aspergillaceae</taxon>
        <taxon>Penicillium</taxon>
    </lineage>
</organism>
<accession>A0A0G4P204</accession>
<evidence type="ECO:0000313" key="3">
    <source>
        <dbReference type="EMBL" id="CRL20340.1"/>
    </source>
</evidence>
<evidence type="ECO:0000256" key="1">
    <source>
        <dbReference type="SAM" id="Coils"/>
    </source>
</evidence>
<proteinExistence type="predicted"/>
<evidence type="ECO:0000256" key="2">
    <source>
        <dbReference type="SAM" id="MobiDB-lite"/>
    </source>
</evidence>
<name>A0A0G4P204_PENC3</name>
<gene>
    <name evidence="3" type="ORF">PCAMFM013_S004g000280</name>
</gene>
<feature type="compositionally biased region" description="Low complexity" evidence="2">
    <location>
        <begin position="119"/>
        <end position="129"/>
    </location>
</feature>
<protein>
    <submittedName>
        <fullName evidence="3">Str. FM013</fullName>
    </submittedName>
</protein>
<evidence type="ECO:0000313" key="4">
    <source>
        <dbReference type="Proteomes" id="UP000053732"/>
    </source>
</evidence>
<feature type="region of interest" description="Disordered" evidence="2">
    <location>
        <begin position="82"/>
        <end position="154"/>
    </location>
</feature>
<dbReference type="AlphaFoldDB" id="A0A0G4P204"/>
<feature type="coiled-coil region" evidence="1">
    <location>
        <begin position="191"/>
        <end position="256"/>
    </location>
</feature>
<dbReference type="EMBL" id="HG793137">
    <property type="protein sequence ID" value="CRL20340.1"/>
    <property type="molecule type" value="Genomic_DNA"/>
</dbReference>
<reference evidence="3 4" key="1">
    <citation type="journal article" date="2014" name="Nat. Commun.">
        <title>Multiple recent horizontal transfers of a large genomic region in cheese making fungi.</title>
        <authorList>
            <person name="Cheeseman K."/>
            <person name="Ropars J."/>
            <person name="Renault P."/>
            <person name="Dupont J."/>
            <person name="Gouzy J."/>
            <person name="Branca A."/>
            <person name="Abraham A.L."/>
            <person name="Ceppi M."/>
            <person name="Conseiller E."/>
            <person name="Debuchy R."/>
            <person name="Malagnac F."/>
            <person name="Goarin A."/>
            <person name="Silar P."/>
            <person name="Lacoste S."/>
            <person name="Sallet E."/>
            <person name="Bensimon A."/>
            <person name="Giraud T."/>
            <person name="Brygoo Y."/>
        </authorList>
    </citation>
    <scope>NUCLEOTIDE SEQUENCE [LARGE SCALE GENOMIC DNA]</scope>
    <source>
        <strain evidence="4">FM 013</strain>
    </source>
</reference>
<dbReference type="Proteomes" id="UP000053732">
    <property type="component" value="Unassembled WGS sequence"/>
</dbReference>
<feature type="compositionally biased region" description="Basic and acidic residues" evidence="2">
    <location>
        <begin position="82"/>
        <end position="92"/>
    </location>
</feature>
<sequence>MAATTQENLLEDEEANMDNVTVAKPYTSLPPSQAPCALVAPYASRMLAALVVVVAVERQHRASNYYRSLCILEAYSHMLSRDSPDHETKEPMFPEGCEPSSVAKPDTACVPSSLRPATDDNANVNADANIETNNGEETPDVDKKPLEPRLPARTTSPTTTALKAVLLRSRVSLNDEEKKHGEKAAPESNEILRAKDKVDTLKIRLEDVKWEYERAKAEFEAYEQERVAFRTRHRKLDEAEKELEELCHSQETQEVE</sequence>
<keyword evidence="4" id="KW-1185">Reference proteome</keyword>
<keyword evidence="1" id="KW-0175">Coiled coil</keyword>